<evidence type="ECO:0000256" key="1">
    <source>
        <dbReference type="ARBA" id="ARBA00023015"/>
    </source>
</evidence>
<dbReference type="InterPro" id="IPR001647">
    <property type="entry name" value="HTH_TetR"/>
</dbReference>
<keyword evidence="8" id="KW-1185">Reference proteome</keyword>
<proteinExistence type="predicted"/>
<dbReference type="PROSITE" id="PS50977">
    <property type="entry name" value="HTH_TETR_2"/>
    <property type="match status" value="1"/>
</dbReference>
<sequence>MDLIGPLSAEGGEVGVSRQQAVENRHAIVAAAEKLFRERGVDAVGLAELMKAAGFTQGGFYNHFKSKDALVAAVMQKAMEEGGEDFDSRIENARSDEADPVKRNIQWYLSPEHRGSIDAGCPLSGFVGDARRLGDVARGSYAEGLASILERFTKIFEETEGSSEGSRKKAINLFSQMVGTLLLSRAVADVDQALADEILDEGRQHLLAAVDTQPGVQSREGSRRRKPART</sequence>
<feature type="region of interest" description="Disordered" evidence="5">
    <location>
        <begin position="209"/>
        <end position="230"/>
    </location>
</feature>
<evidence type="ECO:0000256" key="3">
    <source>
        <dbReference type="ARBA" id="ARBA00023163"/>
    </source>
</evidence>
<gene>
    <name evidence="7" type="ORF">R69888_06240</name>
</gene>
<dbReference type="Pfam" id="PF00440">
    <property type="entry name" value="TetR_N"/>
    <property type="match status" value="1"/>
</dbReference>
<dbReference type="PANTHER" id="PTHR47506:SF7">
    <property type="entry name" value="TRANSCRIPTIONAL REGULATORY PROTEIN"/>
    <property type="match status" value="1"/>
</dbReference>
<dbReference type="Proteomes" id="UP000672526">
    <property type="component" value="Unassembled WGS sequence"/>
</dbReference>
<name>A0ABM8SPB3_9BURK</name>
<evidence type="ECO:0000313" key="8">
    <source>
        <dbReference type="Proteomes" id="UP000672526"/>
    </source>
</evidence>
<dbReference type="Gene3D" id="1.10.357.10">
    <property type="entry name" value="Tetracycline Repressor, domain 2"/>
    <property type="match status" value="1"/>
</dbReference>
<feature type="domain" description="HTH tetR-type" evidence="6">
    <location>
        <begin position="22"/>
        <end position="82"/>
    </location>
</feature>
<dbReference type="PANTHER" id="PTHR47506">
    <property type="entry name" value="TRANSCRIPTIONAL REGULATORY PROTEIN"/>
    <property type="match status" value="1"/>
</dbReference>
<keyword evidence="1" id="KW-0805">Transcription regulation</keyword>
<dbReference type="SUPFAM" id="SSF48498">
    <property type="entry name" value="Tetracyclin repressor-like, C-terminal domain"/>
    <property type="match status" value="1"/>
</dbReference>
<dbReference type="InterPro" id="IPR036271">
    <property type="entry name" value="Tet_transcr_reg_TetR-rel_C_sf"/>
</dbReference>
<dbReference type="SUPFAM" id="SSF46689">
    <property type="entry name" value="Homeodomain-like"/>
    <property type="match status" value="1"/>
</dbReference>
<organism evidence="7 8">
    <name type="scientific">Paraburkholderia haematera</name>
    <dbReference type="NCBI Taxonomy" id="2793077"/>
    <lineage>
        <taxon>Bacteria</taxon>
        <taxon>Pseudomonadati</taxon>
        <taxon>Pseudomonadota</taxon>
        <taxon>Betaproteobacteria</taxon>
        <taxon>Burkholderiales</taxon>
        <taxon>Burkholderiaceae</taxon>
        <taxon>Paraburkholderia</taxon>
    </lineage>
</organism>
<feature type="DNA-binding region" description="H-T-H motif" evidence="4">
    <location>
        <begin position="45"/>
        <end position="64"/>
    </location>
</feature>
<dbReference type="EMBL" id="CAJNBK010000031">
    <property type="protein sequence ID" value="CAE6823932.1"/>
    <property type="molecule type" value="Genomic_DNA"/>
</dbReference>
<evidence type="ECO:0000259" key="6">
    <source>
        <dbReference type="PROSITE" id="PS50977"/>
    </source>
</evidence>
<accession>A0ABM8SPB3</accession>
<dbReference type="PRINTS" id="PR00455">
    <property type="entry name" value="HTHTETR"/>
</dbReference>
<evidence type="ECO:0000256" key="5">
    <source>
        <dbReference type="SAM" id="MobiDB-lite"/>
    </source>
</evidence>
<evidence type="ECO:0000256" key="4">
    <source>
        <dbReference type="PROSITE-ProRule" id="PRU00335"/>
    </source>
</evidence>
<dbReference type="Gene3D" id="1.10.10.60">
    <property type="entry name" value="Homeodomain-like"/>
    <property type="match status" value="1"/>
</dbReference>
<comment type="caution">
    <text evidence="7">The sequence shown here is derived from an EMBL/GenBank/DDBJ whole genome shotgun (WGS) entry which is preliminary data.</text>
</comment>
<protein>
    <recommendedName>
        <fullName evidence="6">HTH tetR-type domain-containing protein</fullName>
    </recommendedName>
</protein>
<reference evidence="7 8" key="1">
    <citation type="submission" date="2021-02" db="EMBL/GenBank/DDBJ databases">
        <authorList>
            <person name="Vanwijnsberghe S."/>
        </authorList>
    </citation>
    <scope>NUCLEOTIDE SEQUENCE [LARGE SCALE GENOMIC DNA]</scope>
    <source>
        <strain evidence="7 8">LMG 31837</strain>
    </source>
</reference>
<evidence type="ECO:0000313" key="7">
    <source>
        <dbReference type="EMBL" id="CAE6823932.1"/>
    </source>
</evidence>
<evidence type="ECO:0000256" key="2">
    <source>
        <dbReference type="ARBA" id="ARBA00023125"/>
    </source>
</evidence>
<keyword evidence="2 4" id="KW-0238">DNA-binding</keyword>
<keyword evidence="3" id="KW-0804">Transcription</keyword>
<dbReference type="InterPro" id="IPR009057">
    <property type="entry name" value="Homeodomain-like_sf"/>
</dbReference>